<sequence>MDDLLNAVTPDGLKKHLSEEENTERRKKWKESMYKAVSSEYISGVILHEETLLDFKLGPLLSGKGIISGIRANKELAPIPRHEEEFIVQGLDDMLPRLQAARAAGARFSKFRTPIACSSVKTGFPSPLSLEIQAETLAQFAAISQQAGLVPIVEPDVDFSRDADLVRSAEVHESAISAIYERMRAHGVLLEGSLIKPSFPQPGLQHPSRAHVTPEQIAVATAAVISRSVPSAVPGVLFLSGKVFW</sequence>
<comment type="similarity">
    <text evidence="2">Belongs to the class I fructose-bisphosphate aldolase family.</text>
</comment>
<dbReference type="EC" id="4.1.2.13" evidence="3"/>
<evidence type="ECO:0000313" key="7">
    <source>
        <dbReference type="EMBL" id="KAF8908979.1"/>
    </source>
</evidence>
<evidence type="ECO:0000256" key="4">
    <source>
        <dbReference type="ARBA" id="ARBA00023152"/>
    </source>
</evidence>
<dbReference type="Pfam" id="PF00274">
    <property type="entry name" value="Glycolytic"/>
    <property type="match status" value="1"/>
</dbReference>
<accession>A0A9P5NZB2</accession>
<evidence type="ECO:0000313" key="8">
    <source>
        <dbReference type="Proteomes" id="UP000724874"/>
    </source>
</evidence>
<dbReference type="GO" id="GO:0004332">
    <property type="term" value="F:fructose-bisphosphate aldolase activity"/>
    <property type="evidence" value="ECO:0007669"/>
    <property type="project" value="UniProtKB-EC"/>
</dbReference>
<evidence type="ECO:0000256" key="2">
    <source>
        <dbReference type="ARBA" id="ARBA00010387"/>
    </source>
</evidence>
<dbReference type="InterPro" id="IPR000741">
    <property type="entry name" value="FBA_I"/>
</dbReference>
<keyword evidence="4" id="KW-0324">Glycolysis</keyword>
<dbReference type="AlphaFoldDB" id="A0A9P5NZB2"/>
<dbReference type="EMBL" id="JADNYJ010000010">
    <property type="protein sequence ID" value="KAF8908979.1"/>
    <property type="molecule type" value="Genomic_DNA"/>
</dbReference>
<proteinExistence type="inferred from homology"/>
<dbReference type="PANTHER" id="PTHR11627">
    <property type="entry name" value="FRUCTOSE-BISPHOSPHATE ALDOLASE"/>
    <property type="match status" value="1"/>
</dbReference>
<dbReference type="SUPFAM" id="SSF51569">
    <property type="entry name" value="Aldolase"/>
    <property type="match status" value="1"/>
</dbReference>
<protein>
    <recommendedName>
        <fullName evidence="3">fructose-bisphosphate aldolase</fullName>
        <ecNumber evidence="3">4.1.2.13</ecNumber>
    </recommendedName>
</protein>
<reference evidence="7" key="1">
    <citation type="submission" date="2020-11" db="EMBL/GenBank/DDBJ databases">
        <authorList>
            <consortium name="DOE Joint Genome Institute"/>
            <person name="Ahrendt S."/>
            <person name="Riley R."/>
            <person name="Andreopoulos W."/>
            <person name="LaButti K."/>
            <person name="Pangilinan J."/>
            <person name="Ruiz-duenas F.J."/>
            <person name="Barrasa J.M."/>
            <person name="Sanchez-Garcia M."/>
            <person name="Camarero S."/>
            <person name="Miyauchi S."/>
            <person name="Serrano A."/>
            <person name="Linde D."/>
            <person name="Babiker R."/>
            <person name="Drula E."/>
            <person name="Ayuso-Fernandez I."/>
            <person name="Pacheco R."/>
            <person name="Padilla G."/>
            <person name="Ferreira P."/>
            <person name="Barriuso J."/>
            <person name="Kellner H."/>
            <person name="Castanera R."/>
            <person name="Alfaro M."/>
            <person name="Ramirez L."/>
            <person name="Pisabarro A.G."/>
            <person name="Kuo A."/>
            <person name="Tritt A."/>
            <person name="Lipzen A."/>
            <person name="He G."/>
            <person name="Yan M."/>
            <person name="Ng V."/>
            <person name="Cullen D."/>
            <person name="Martin F."/>
            <person name="Rosso M.-N."/>
            <person name="Henrissat B."/>
            <person name="Hibbett D."/>
            <person name="Martinez A.T."/>
            <person name="Grigoriev I.V."/>
        </authorList>
    </citation>
    <scope>NUCLEOTIDE SEQUENCE</scope>
    <source>
        <strain evidence="7">AH 44721</strain>
    </source>
</reference>
<dbReference type="Gene3D" id="3.20.20.70">
    <property type="entry name" value="Aldolase class I"/>
    <property type="match status" value="1"/>
</dbReference>
<feature type="region of interest" description="Disordered" evidence="6">
    <location>
        <begin position="1"/>
        <end position="25"/>
    </location>
</feature>
<evidence type="ECO:0000256" key="3">
    <source>
        <dbReference type="ARBA" id="ARBA00013068"/>
    </source>
</evidence>
<evidence type="ECO:0000256" key="5">
    <source>
        <dbReference type="ARBA" id="ARBA00023239"/>
    </source>
</evidence>
<comment type="pathway">
    <text evidence="1">Carbohydrate degradation; glycolysis; D-glyceraldehyde 3-phosphate and glycerone phosphate from D-glucose: step 4/4.</text>
</comment>
<dbReference type="OrthoDB" id="36455at2759"/>
<keyword evidence="5" id="KW-0456">Lyase</keyword>
<organism evidence="7 8">
    <name type="scientific">Gymnopilus junonius</name>
    <name type="common">Spectacular rustgill mushroom</name>
    <name type="synonym">Gymnopilus spectabilis subsp. junonius</name>
    <dbReference type="NCBI Taxonomy" id="109634"/>
    <lineage>
        <taxon>Eukaryota</taxon>
        <taxon>Fungi</taxon>
        <taxon>Dikarya</taxon>
        <taxon>Basidiomycota</taxon>
        <taxon>Agaricomycotina</taxon>
        <taxon>Agaricomycetes</taxon>
        <taxon>Agaricomycetidae</taxon>
        <taxon>Agaricales</taxon>
        <taxon>Agaricineae</taxon>
        <taxon>Hymenogastraceae</taxon>
        <taxon>Gymnopilus</taxon>
    </lineage>
</organism>
<evidence type="ECO:0000256" key="1">
    <source>
        <dbReference type="ARBA" id="ARBA00004714"/>
    </source>
</evidence>
<gene>
    <name evidence="7" type="ORF">CPB84DRAFT_1766543</name>
</gene>
<keyword evidence="8" id="KW-1185">Reference proteome</keyword>
<dbReference type="InterPro" id="IPR013785">
    <property type="entry name" value="Aldolase_TIM"/>
</dbReference>
<comment type="caution">
    <text evidence="7">The sequence shown here is derived from an EMBL/GenBank/DDBJ whole genome shotgun (WGS) entry which is preliminary data.</text>
</comment>
<name>A0A9P5NZB2_GYMJU</name>
<dbReference type="GO" id="GO:0006096">
    <property type="term" value="P:glycolytic process"/>
    <property type="evidence" value="ECO:0007669"/>
    <property type="project" value="UniProtKB-KW"/>
</dbReference>
<dbReference type="Proteomes" id="UP000724874">
    <property type="component" value="Unassembled WGS sequence"/>
</dbReference>
<evidence type="ECO:0000256" key="6">
    <source>
        <dbReference type="SAM" id="MobiDB-lite"/>
    </source>
</evidence>